<comment type="caution">
    <text evidence="3">The sequence shown here is derived from an EMBL/GenBank/DDBJ whole genome shotgun (WGS) entry which is preliminary data.</text>
</comment>
<dbReference type="InterPro" id="IPR036365">
    <property type="entry name" value="PGBD-like_sf"/>
</dbReference>
<feature type="region of interest" description="Disordered" evidence="1">
    <location>
        <begin position="175"/>
        <end position="213"/>
    </location>
</feature>
<dbReference type="RefSeq" id="WP_194028171.1">
    <property type="nucleotide sequence ID" value="NZ_JADEWZ010000004.1"/>
</dbReference>
<proteinExistence type="predicted"/>
<dbReference type="PANTHER" id="PTHR41533">
    <property type="entry name" value="L,D-TRANSPEPTIDASE HI_1667-RELATED"/>
    <property type="match status" value="1"/>
</dbReference>
<accession>A0A8J7DU53</accession>
<feature type="compositionally biased region" description="Polar residues" evidence="1">
    <location>
        <begin position="204"/>
        <end position="213"/>
    </location>
</feature>
<dbReference type="InterPro" id="IPR002477">
    <property type="entry name" value="Peptidoglycan-bd-like"/>
</dbReference>
<dbReference type="AlphaFoldDB" id="A0A8J7DU53"/>
<feature type="region of interest" description="Disordered" evidence="1">
    <location>
        <begin position="311"/>
        <end position="336"/>
    </location>
</feature>
<dbReference type="Proteomes" id="UP000654482">
    <property type="component" value="Unassembled WGS sequence"/>
</dbReference>
<dbReference type="EMBL" id="JADEWZ010000004">
    <property type="protein sequence ID" value="MBE9115086.1"/>
    <property type="molecule type" value="Genomic_DNA"/>
</dbReference>
<sequence length="467" mass="51417">MESVAYLHLCLAYESPTRSRKRIVKRSVKKPSRSRDRELNIWEWLKKSLRGTSLQLTLLSLTVILGIFTTAGGAMAQRFGESSEEVTRIQMRLQVLGYSYVLPTGVYDAKTEEAIEDFQRQQGLNADGVVGRQTRPLLFSGVDPDFNTTSTVARNIPAFSPEGTQKRAIPVSTNLARSFPPEGTNTNISNTSSRSQFPPEGTVSKFSPRSRPPQQVAQISNFDLFYPGLTLRNGDRSEAVRVLQQTLRRSNVYFGPNNGNFGSQTEEAVRLFQSISGLQVDGVVGDQTLRALGLLSSSSPRFPSNPPPFTPSQTFAQSGNTSGNFSGRTLRRGDRGGDVRRLQVELNRKGYDTGGIDGIYGLATENAVRAFQFSQRLRSDGIAGSQTLTALGIDPGRPGSEDRRYVVVVPGDNEKLTEVRRYVSNARLGEAKRGGFVNAGQFADRESAEARSYQLRSYGLDARVAYF</sequence>
<evidence type="ECO:0000259" key="2">
    <source>
        <dbReference type="Pfam" id="PF01471"/>
    </source>
</evidence>
<feature type="compositionally biased region" description="Polar residues" evidence="1">
    <location>
        <begin position="313"/>
        <end position="326"/>
    </location>
</feature>
<feature type="compositionally biased region" description="Low complexity" evidence="1">
    <location>
        <begin position="184"/>
        <end position="193"/>
    </location>
</feature>
<organism evidence="3 4">
    <name type="scientific">Lusitaniella coriacea LEGE 07157</name>
    <dbReference type="NCBI Taxonomy" id="945747"/>
    <lineage>
        <taxon>Bacteria</taxon>
        <taxon>Bacillati</taxon>
        <taxon>Cyanobacteriota</taxon>
        <taxon>Cyanophyceae</taxon>
        <taxon>Spirulinales</taxon>
        <taxon>Lusitaniellaceae</taxon>
        <taxon>Lusitaniella</taxon>
    </lineage>
</organism>
<dbReference type="Gene3D" id="1.10.101.10">
    <property type="entry name" value="PGBD-like superfamily/PGBD"/>
    <property type="match status" value="3"/>
</dbReference>
<dbReference type="InterPro" id="IPR052905">
    <property type="entry name" value="LD-transpeptidase_YkuD-like"/>
</dbReference>
<evidence type="ECO:0000256" key="1">
    <source>
        <dbReference type="SAM" id="MobiDB-lite"/>
    </source>
</evidence>
<dbReference type="PANTHER" id="PTHR41533:SF1">
    <property type="entry name" value="L,D-TRANSPEPTIDASE YCBB-RELATED"/>
    <property type="match status" value="1"/>
</dbReference>
<dbReference type="SUPFAM" id="SSF47090">
    <property type="entry name" value="PGBD-like"/>
    <property type="match status" value="3"/>
</dbReference>
<dbReference type="InterPro" id="IPR036366">
    <property type="entry name" value="PGBDSf"/>
</dbReference>
<dbReference type="Pfam" id="PF01471">
    <property type="entry name" value="PG_binding_1"/>
    <property type="match status" value="3"/>
</dbReference>
<reference evidence="3" key="1">
    <citation type="submission" date="2020-10" db="EMBL/GenBank/DDBJ databases">
        <authorList>
            <person name="Castelo-Branco R."/>
            <person name="Eusebio N."/>
            <person name="Adriana R."/>
            <person name="Vieira A."/>
            <person name="Brugerolle De Fraissinette N."/>
            <person name="Rezende De Castro R."/>
            <person name="Schneider M.P."/>
            <person name="Vasconcelos V."/>
            <person name="Leao P.N."/>
        </authorList>
    </citation>
    <scope>NUCLEOTIDE SEQUENCE</scope>
    <source>
        <strain evidence="3">LEGE 07157</strain>
    </source>
</reference>
<name>A0A8J7DU53_9CYAN</name>
<keyword evidence="4" id="KW-1185">Reference proteome</keyword>
<evidence type="ECO:0000313" key="3">
    <source>
        <dbReference type="EMBL" id="MBE9115086.1"/>
    </source>
</evidence>
<feature type="domain" description="Peptidoglycan binding-like" evidence="2">
    <location>
        <begin position="237"/>
        <end position="292"/>
    </location>
</feature>
<feature type="domain" description="Peptidoglycan binding-like" evidence="2">
    <location>
        <begin position="335"/>
        <end position="391"/>
    </location>
</feature>
<gene>
    <name evidence="3" type="ORF">IQ249_04150</name>
</gene>
<protein>
    <submittedName>
        <fullName evidence="3">Peptidoglycan-binding protein</fullName>
    </submittedName>
</protein>
<feature type="domain" description="Peptidoglycan binding-like" evidence="2">
    <location>
        <begin position="83"/>
        <end position="135"/>
    </location>
</feature>
<evidence type="ECO:0000313" key="4">
    <source>
        <dbReference type="Proteomes" id="UP000654482"/>
    </source>
</evidence>